<name>A0A553SQR7_NIACI</name>
<geneLocation type="plasmid" evidence="1">
    <name>unnamed1</name>
</geneLocation>
<accession>A0A553SQR7</accession>
<reference evidence="1" key="1">
    <citation type="submission" date="2018-10" db="EMBL/GenBank/DDBJ databases">
        <title>FDA dAtabase for Regulatory Grade micrObial Sequences (FDA-ARGOS): Supporting development and validation of Infectious Disease Dx tests.</title>
        <authorList>
            <person name="Minogue T."/>
            <person name="Wolcott M."/>
            <person name="Wasieloski L."/>
            <person name="Aguilar W."/>
            <person name="Moore D."/>
            <person name="Tallon L.J."/>
            <person name="Sadzewicz L."/>
            <person name="Sengamalay N."/>
            <person name="Ott S."/>
            <person name="Godinez A."/>
            <person name="Nagaraj S."/>
            <person name="Vavikolanu K."/>
            <person name="Vyas G."/>
            <person name="Nadendla S."/>
            <person name="Aluvathingal J."/>
            <person name="Sichtig H."/>
        </authorList>
    </citation>
    <scope>NUCLEOTIDE SEQUENCE</scope>
    <source>
        <strain evidence="1">FDAARGOS_343</strain>
        <plasmid evidence="1">unnamed1</plasmid>
    </source>
</reference>
<organism evidence="1">
    <name type="scientific">Niallia circulans</name>
    <name type="common">Bacillus circulans</name>
    <dbReference type="NCBI Taxonomy" id="1397"/>
    <lineage>
        <taxon>Bacteria</taxon>
        <taxon>Bacillati</taxon>
        <taxon>Bacillota</taxon>
        <taxon>Bacilli</taxon>
        <taxon>Bacillales</taxon>
        <taxon>Bacillaceae</taxon>
        <taxon>Niallia</taxon>
    </lineage>
</organism>
<dbReference type="EMBL" id="RIBP01000002">
    <property type="protein sequence ID" value="TRZ39331.1"/>
    <property type="molecule type" value="Genomic_DNA"/>
</dbReference>
<sequence length="100" mass="11943">MSKQKPLKSVKYILNFFPFLKGYIEENNKLPKGTLSEKEKIFLKMIKFFQMPGETGFNYQLIYLHLKNEEVVIAHKAMDIFAKYDSYMIRKPTIIMTRKQ</sequence>
<evidence type="ECO:0000313" key="1">
    <source>
        <dbReference type="EMBL" id="TRZ39331.1"/>
    </source>
</evidence>
<dbReference type="Proteomes" id="UP000319837">
    <property type="component" value="Plasmid unnamed1"/>
</dbReference>
<dbReference type="RefSeq" id="WP_185762729.1">
    <property type="nucleotide sequence ID" value="NZ_CM017505.1"/>
</dbReference>
<comment type="caution">
    <text evidence="1">The sequence shown here is derived from an EMBL/GenBank/DDBJ whole genome shotgun (WGS) entry which is preliminary data.</text>
</comment>
<proteinExistence type="predicted"/>
<dbReference type="AlphaFoldDB" id="A0A553SQR7"/>
<protein>
    <submittedName>
        <fullName evidence="1">Uncharacterized protein</fullName>
    </submittedName>
</protein>
<gene>
    <name evidence="1" type="ORF">CEQ21_07155</name>
</gene>
<keyword evidence="1" id="KW-0614">Plasmid</keyword>